<dbReference type="Proteomes" id="UP001066276">
    <property type="component" value="Chromosome 7"/>
</dbReference>
<sequence>MRIANGVMCIPCHVDNLLIHQTEVSLNWGLCHESHAQTALPSSATIEMDLVNVDILNKAELQTLCKERGLKAGKKASKVDLQIAFWAYEAVKRLQTATEEEDPEGDLRLDEEEDQGPQENQ</sequence>
<feature type="region of interest" description="Disordered" evidence="1">
    <location>
        <begin position="96"/>
        <end position="121"/>
    </location>
</feature>
<evidence type="ECO:0000256" key="1">
    <source>
        <dbReference type="SAM" id="MobiDB-lite"/>
    </source>
</evidence>
<dbReference type="AlphaFoldDB" id="A0AAV7P455"/>
<feature type="compositionally biased region" description="Acidic residues" evidence="1">
    <location>
        <begin position="98"/>
        <end position="121"/>
    </location>
</feature>
<gene>
    <name evidence="2" type="ORF">NDU88_001503</name>
</gene>
<reference evidence="2" key="1">
    <citation type="journal article" date="2022" name="bioRxiv">
        <title>Sequencing and chromosome-scale assembly of the giantPleurodeles waltlgenome.</title>
        <authorList>
            <person name="Brown T."/>
            <person name="Elewa A."/>
            <person name="Iarovenko S."/>
            <person name="Subramanian E."/>
            <person name="Araus A.J."/>
            <person name="Petzold A."/>
            <person name="Susuki M."/>
            <person name="Suzuki K.-i.T."/>
            <person name="Hayashi T."/>
            <person name="Toyoda A."/>
            <person name="Oliveira C."/>
            <person name="Osipova E."/>
            <person name="Leigh N.D."/>
            <person name="Simon A."/>
            <person name="Yun M.H."/>
        </authorList>
    </citation>
    <scope>NUCLEOTIDE SEQUENCE</scope>
    <source>
        <strain evidence="2">20211129_DDA</strain>
        <tissue evidence="2">Liver</tissue>
    </source>
</reference>
<dbReference type="EMBL" id="JANPWB010000011">
    <property type="protein sequence ID" value="KAJ1123030.1"/>
    <property type="molecule type" value="Genomic_DNA"/>
</dbReference>
<proteinExistence type="predicted"/>
<evidence type="ECO:0000313" key="3">
    <source>
        <dbReference type="Proteomes" id="UP001066276"/>
    </source>
</evidence>
<comment type="caution">
    <text evidence="2">The sequence shown here is derived from an EMBL/GenBank/DDBJ whole genome shotgun (WGS) entry which is preliminary data.</text>
</comment>
<keyword evidence="3" id="KW-1185">Reference proteome</keyword>
<name>A0AAV7P455_PLEWA</name>
<protein>
    <submittedName>
        <fullName evidence="2">Uncharacterized protein</fullName>
    </submittedName>
</protein>
<accession>A0AAV7P455</accession>
<organism evidence="2 3">
    <name type="scientific">Pleurodeles waltl</name>
    <name type="common">Iberian ribbed newt</name>
    <dbReference type="NCBI Taxonomy" id="8319"/>
    <lineage>
        <taxon>Eukaryota</taxon>
        <taxon>Metazoa</taxon>
        <taxon>Chordata</taxon>
        <taxon>Craniata</taxon>
        <taxon>Vertebrata</taxon>
        <taxon>Euteleostomi</taxon>
        <taxon>Amphibia</taxon>
        <taxon>Batrachia</taxon>
        <taxon>Caudata</taxon>
        <taxon>Salamandroidea</taxon>
        <taxon>Salamandridae</taxon>
        <taxon>Pleurodelinae</taxon>
        <taxon>Pleurodeles</taxon>
    </lineage>
</organism>
<evidence type="ECO:0000313" key="2">
    <source>
        <dbReference type="EMBL" id="KAJ1123030.1"/>
    </source>
</evidence>